<keyword evidence="2" id="KW-1185">Reference proteome</keyword>
<sequence length="70" mass="8002">MREATSSKLSEILEHLGYTIRLSPTDAEWMAVVARPKQRPALIVAADRRTVIEKAFQWIDAQPRIGAERR</sequence>
<reference evidence="1 2" key="1">
    <citation type="submission" date="2019-07" db="EMBL/GenBank/DDBJ databases">
        <title>Whole genome shotgun sequence of Microvirga aerophila NBRC 106136.</title>
        <authorList>
            <person name="Hosoyama A."/>
            <person name="Uohara A."/>
            <person name="Ohji S."/>
            <person name="Ichikawa N."/>
        </authorList>
    </citation>
    <scope>NUCLEOTIDE SEQUENCE [LARGE SCALE GENOMIC DNA]</scope>
    <source>
        <strain evidence="1 2">NBRC 106136</strain>
    </source>
</reference>
<evidence type="ECO:0000313" key="2">
    <source>
        <dbReference type="Proteomes" id="UP000321085"/>
    </source>
</evidence>
<dbReference type="AlphaFoldDB" id="A0A512BYH4"/>
<protein>
    <submittedName>
        <fullName evidence="1">Uncharacterized protein</fullName>
    </submittedName>
</protein>
<accession>A0A512BYH4</accession>
<proteinExistence type="predicted"/>
<organism evidence="1 2">
    <name type="scientific">Microvirga aerophila</name>
    <dbReference type="NCBI Taxonomy" id="670291"/>
    <lineage>
        <taxon>Bacteria</taxon>
        <taxon>Pseudomonadati</taxon>
        <taxon>Pseudomonadota</taxon>
        <taxon>Alphaproteobacteria</taxon>
        <taxon>Hyphomicrobiales</taxon>
        <taxon>Methylobacteriaceae</taxon>
        <taxon>Microvirga</taxon>
    </lineage>
</organism>
<dbReference type="Proteomes" id="UP000321085">
    <property type="component" value="Unassembled WGS sequence"/>
</dbReference>
<evidence type="ECO:0000313" key="1">
    <source>
        <dbReference type="EMBL" id="GEO17006.1"/>
    </source>
</evidence>
<comment type="caution">
    <text evidence="1">The sequence shown here is derived from an EMBL/GenBank/DDBJ whole genome shotgun (WGS) entry which is preliminary data.</text>
</comment>
<name>A0A512BYH4_9HYPH</name>
<dbReference type="EMBL" id="BJYU01000084">
    <property type="protein sequence ID" value="GEO17006.1"/>
    <property type="molecule type" value="Genomic_DNA"/>
</dbReference>
<gene>
    <name evidence="1" type="ORF">MAE02_47020</name>
</gene>
<dbReference type="RefSeq" id="WP_147022181.1">
    <property type="nucleotide sequence ID" value="NZ_BJYU01000084.1"/>
</dbReference>